<keyword evidence="2" id="KW-1185">Reference proteome</keyword>
<organism evidence="1 2">
    <name type="scientific">Xylaria curta</name>
    <dbReference type="NCBI Taxonomy" id="42375"/>
    <lineage>
        <taxon>Eukaryota</taxon>
        <taxon>Fungi</taxon>
        <taxon>Dikarya</taxon>
        <taxon>Ascomycota</taxon>
        <taxon>Pezizomycotina</taxon>
        <taxon>Sordariomycetes</taxon>
        <taxon>Xylariomycetidae</taxon>
        <taxon>Xylariales</taxon>
        <taxon>Xylariaceae</taxon>
        <taxon>Xylaria</taxon>
    </lineage>
</organism>
<gene>
    <name evidence="1" type="ORF">NUW58_g9493</name>
</gene>
<evidence type="ECO:0000313" key="1">
    <source>
        <dbReference type="EMBL" id="KAJ2971167.1"/>
    </source>
</evidence>
<reference evidence="1" key="1">
    <citation type="submission" date="2022-10" db="EMBL/GenBank/DDBJ databases">
        <title>Genome Sequence of Xylaria curta.</title>
        <authorList>
            <person name="Buettner E."/>
        </authorList>
    </citation>
    <scope>NUCLEOTIDE SEQUENCE</scope>
    <source>
        <strain evidence="1">Babe10</strain>
    </source>
</reference>
<accession>A0ACC1MVX3</accession>
<dbReference type="EMBL" id="JAPDGR010003457">
    <property type="protein sequence ID" value="KAJ2971167.1"/>
    <property type="molecule type" value="Genomic_DNA"/>
</dbReference>
<proteinExistence type="predicted"/>
<dbReference type="Proteomes" id="UP001143856">
    <property type="component" value="Unassembled WGS sequence"/>
</dbReference>
<protein>
    <submittedName>
        <fullName evidence="1">Uncharacterized protein</fullName>
    </submittedName>
</protein>
<evidence type="ECO:0000313" key="2">
    <source>
        <dbReference type="Proteomes" id="UP001143856"/>
    </source>
</evidence>
<comment type="caution">
    <text evidence="1">The sequence shown here is derived from an EMBL/GenBank/DDBJ whole genome shotgun (WGS) entry which is preliminary data.</text>
</comment>
<name>A0ACC1MVX3_9PEZI</name>
<sequence length="298" mass="34855">MTACDKKEKKQRLTRLAWATRDHVISGLTFFHPSKNFNASSLINRRPIQDNIHLSTVGLVSVDLRDPEHPSSTVLILAPIQHLQRRDGPLDHGRGGYWGMNNSRPTAYTALESLFLFQLLSKHGFINGSFDRIAQELQNTPLILEQSEYDAGRLTPGALQQLALQLLSEEQRREADAAAEKGTNGVSPSSKKRKLPNPPLPTLKEAHEHPEKLPVLVDRLYARFRDEIVRQIREDERLYQQQEREIDEIERGEWDKRINQERRADNAVMRHQYQYQYQCQHQHRRRHRFLSQRRYQHP</sequence>